<evidence type="ECO:0000313" key="3">
    <source>
        <dbReference type="Proteomes" id="UP000594778"/>
    </source>
</evidence>
<gene>
    <name evidence="2" type="ORF">I6G66_05575</name>
</gene>
<feature type="domain" description="Amidohydrolase-related" evidence="1">
    <location>
        <begin position="9"/>
        <end position="280"/>
    </location>
</feature>
<dbReference type="SUPFAM" id="SSF51556">
    <property type="entry name" value="Metallo-dependent hydrolases"/>
    <property type="match status" value="1"/>
</dbReference>
<proteinExistence type="predicted"/>
<reference evidence="2 3" key="1">
    <citation type="submission" date="2020-12" db="EMBL/GenBank/DDBJ databases">
        <title>FDA dAtabase for Regulatory Grade micrObial Sequences (FDA-ARGOS): Supporting development and validation of Infectious Disease Dx tests.</title>
        <authorList>
            <person name="Sproer C."/>
            <person name="Gronow S."/>
            <person name="Severitt S."/>
            <person name="Schroder I."/>
            <person name="Tallon L."/>
            <person name="Sadzewicz L."/>
            <person name="Zhao X."/>
            <person name="Boylan J."/>
            <person name="Ott S."/>
            <person name="Bowen H."/>
            <person name="Vavikolanu K."/>
            <person name="Mehta A."/>
            <person name="Aluvathingal J."/>
            <person name="Nadendla S."/>
            <person name="Lowell S."/>
            <person name="Myers T."/>
            <person name="Yan Y."/>
            <person name="Sichtig H."/>
        </authorList>
    </citation>
    <scope>NUCLEOTIDE SEQUENCE [LARGE SCALE GENOMIC DNA]</scope>
    <source>
        <strain evidence="2 3">FDAARGOS_909</strain>
    </source>
</reference>
<dbReference type="InterPro" id="IPR006680">
    <property type="entry name" value="Amidohydro-rel"/>
</dbReference>
<accession>A0A7T2S5S7</accession>
<dbReference type="Proteomes" id="UP000594778">
    <property type="component" value="Chromosome"/>
</dbReference>
<dbReference type="InterPro" id="IPR032466">
    <property type="entry name" value="Metal_Hydrolase"/>
</dbReference>
<dbReference type="PANTHER" id="PTHR35563:SF2">
    <property type="entry name" value="BARREL METAL-DEPENDENT HYDROLASE, PUTATIVE (AFU_ORTHOLOGUE AFUA_1G16240)-RELATED"/>
    <property type="match status" value="1"/>
</dbReference>
<dbReference type="Gene3D" id="3.20.20.140">
    <property type="entry name" value="Metal-dependent hydrolases"/>
    <property type="match status" value="1"/>
</dbReference>
<dbReference type="GO" id="GO:0016787">
    <property type="term" value="F:hydrolase activity"/>
    <property type="evidence" value="ECO:0007669"/>
    <property type="project" value="UniProtKB-KW"/>
</dbReference>
<dbReference type="InterPro" id="IPR052358">
    <property type="entry name" value="Aro_Compnd_Degr_Hydrolases"/>
</dbReference>
<name>A0A7T2S5S7_DELAC</name>
<dbReference type="AlphaFoldDB" id="A0A7T2S5S7"/>
<organism evidence="2 3">
    <name type="scientific">Delftia acidovorans</name>
    <name type="common">Pseudomonas acidovorans</name>
    <name type="synonym">Comamonas acidovorans</name>
    <dbReference type="NCBI Taxonomy" id="80866"/>
    <lineage>
        <taxon>Bacteria</taxon>
        <taxon>Pseudomonadati</taxon>
        <taxon>Pseudomonadota</taxon>
        <taxon>Betaproteobacteria</taxon>
        <taxon>Burkholderiales</taxon>
        <taxon>Comamonadaceae</taxon>
        <taxon>Delftia</taxon>
    </lineage>
</organism>
<protein>
    <submittedName>
        <fullName evidence="2">Amidohydrolase family protein</fullName>
    </submittedName>
</protein>
<dbReference type="Pfam" id="PF04909">
    <property type="entry name" value="Amidohydro_2"/>
    <property type="match status" value="1"/>
</dbReference>
<evidence type="ECO:0000313" key="2">
    <source>
        <dbReference type="EMBL" id="QPS09496.1"/>
    </source>
</evidence>
<sequence>MQALPAGACDAHLHVFDPRLDTRFGAEAPQAMRAHATAADYAQLRGAMGLERAVIVQPRAHGTDNRATLQAIGSLGASRTRGIAVVHPDITDAQLQALHDGGIRGIRFSLHTDHDAVVRLDMLEPLAERIAALGWHVQLHWLASQIEAHAALLQRLPCILVFDHMARLADSADGAGVHQSAFGVVRGLVQQGRAWVKLSGPYLNSRAGLAAGYADCDALAQVWVAEAPQRLVWGSDWPHVTEAAHPPQTPMLLALLSRWIPDAALRARVLVDNAAELYGFD</sequence>
<dbReference type="EMBL" id="CP065668">
    <property type="protein sequence ID" value="QPS09496.1"/>
    <property type="molecule type" value="Genomic_DNA"/>
</dbReference>
<evidence type="ECO:0000259" key="1">
    <source>
        <dbReference type="Pfam" id="PF04909"/>
    </source>
</evidence>
<keyword evidence="2" id="KW-0378">Hydrolase</keyword>
<dbReference type="RefSeq" id="WP_197956385.1">
    <property type="nucleotide sequence ID" value="NZ_CP065668.1"/>
</dbReference>
<dbReference type="PANTHER" id="PTHR35563">
    <property type="entry name" value="BARREL METAL-DEPENDENT HYDROLASE, PUTATIVE (AFU_ORTHOLOGUE AFUA_1G16240)-RELATED"/>
    <property type="match status" value="1"/>
</dbReference>